<reference evidence="7" key="1">
    <citation type="submission" date="2017-02" db="EMBL/GenBank/DDBJ databases">
        <authorList>
            <person name="Dridi B."/>
        </authorList>
    </citation>
    <scope>NUCLEOTIDE SEQUENCE [LARGE SCALE GENOMIC DNA]</scope>
    <source>
        <strain evidence="7">B Co 03.10</strain>
    </source>
</reference>
<dbReference type="InterPro" id="IPR005119">
    <property type="entry name" value="LysR_subst-bd"/>
</dbReference>
<evidence type="ECO:0000256" key="3">
    <source>
        <dbReference type="ARBA" id="ARBA00023125"/>
    </source>
</evidence>
<dbReference type="InterPro" id="IPR036388">
    <property type="entry name" value="WH-like_DNA-bd_sf"/>
</dbReference>
<dbReference type="PROSITE" id="PS50931">
    <property type="entry name" value="HTH_LYSR"/>
    <property type="match status" value="1"/>
</dbReference>
<dbReference type="Pfam" id="PF03466">
    <property type="entry name" value="LysR_substrate"/>
    <property type="match status" value="1"/>
</dbReference>
<dbReference type="SUPFAM" id="SSF53850">
    <property type="entry name" value="Periplasmic binding protein-like II"/>
    <property type="match status" value="1"/>
</dbReference>
<gene>
    <name evidence="6" type="ORF">FM105_02270</name>
</gene>
<dbReference type="Gene3D" id="1.10.10.10">
    <property type="entry name" value="Winged helix-like DNA-binding domain superfamily/Winged helix DNA-binding domain"/>
    <property type="match status" value="1"/>
</dbReference>
<evidence type="ECO:0000256" key="1">
    <source>
        <dbReference type="ARBA" id="ARBA00009437"/>
    </source>
</evidence>
<dbReference type="FunFam" id="1.10.10.10:FF:000001">
    <property type="entry name" value="LysR family transcriptional regulator"/>
    <property type="match status" value="1"/>
</dbReference>
<evidence type="ECO:0000313" key="6">
    <source>
        <dbReference type="EMBL" id="SLM90845.1"/>
    </source>
</evidence>
<keyword evidence="7" id="KW-1185">Reference proteome</keyword>
<dbReference type="EMBL" id="FWFF01000001">
    <property type="protein sequence ID" value="SLM90845.1"/>
    <property type="molecule type" value="Genomic_DNA"/>
</dbReference>
<dbReference type="GO" id="GO:0032993">
    <property type="term" value="C:protein-DNA complex"/>
    <property type="evidence" value="ECO:0007669"/>
    <property type="project" value="TreeGrafter"/>
</dbReference>
<evidence type="ECO:0000259" key="5">
    <source>
        <dbReference type="PROSITE" id="PS50931"/>
    </source>
</evidence>
<comment type="similarity">
    <text evidence="1">Belongs to the LysR transcriptional regulatory family.</text>
</comment>
<feature type="domain" description="HTH lysR-type" evidence="5">
    <location>
        <begin position="5"/>
        <end position="63"/>
    </location>
</feature>
<dbReference type="Proteomes" id="UP000196581">
    <property type="component" value="Unassembled WGS sequence"/>
</dbReference>
<keyword evidence="4" id="KW-0804">Transcription</keyword>
<evidence type="ECO:0000313" key="7">
    <source>
        <dbReference type="Proteomes" id="UP000196581"/>
    </source>
</evidence>
<organism evidence="6 7">
    <name type="scientific">Brevibacterium yomogidense</name>
    <dbReference type="NCBI Taxonomy" id="946573"/>
    <lineage>
        <taxon>Bacteria</taxon>
        <taxon>Bacillati</taxon>
        <taxon>Actinomycetota</taxon>
        <taxon>Actinomycetes</taxon>
        <taxon>Micrococcales</taxon>
        <taxon>Brevibacteriaceae</taxon>
        <taxon>Brevibacterium</taxon>
    </lineage>
</organism>
<evidence type="ECO:0000256" key="2">
    <source>
        <dbReference type="ARBA" id="ARBA00023015"/>
    </source>
</evidence>
<dbReference type="PRINTS" id="PR00039">
    <property type="entry name" value="HTHLYSR"/>
</dbReference>
<sequence length="302" mass="33018">MEFPFTLNQLRYFNEVARHESMRIAAEELHVSQSAVSTAVAQLERGLRVQLFIRHPNRSVTLSSAGRQFAARTQSFLEGAAALTDEGSLLGGTLSGGLTVGVYAPIAPFRFPRVLTTFEEQHPGVDVDLVAGDLEEVRAALTSGACEVALMYAHGLGSGFETRVLETVRPHVFVAADHPAAGAGAIRLADVADEPFIQLDLPYSRDYYDQLFRLVGVAPNVRYRFNDYETVRSFAAMGHGFALLNQHPTPATYSGAHLVALELLDELPGIEVVVVWPAHMRLTRRAEAFVRACTAHYLPTAD</sequence>
<dbReference type="GO" id="GO:0003700">
    <property type="term" value="F:DNA-binding transcription factor activity"/>
    <property type="evidence" value="ECO:0007669"/>
    <property type="project" value="InterPro"/>
</dbReference>
<evidence type="ECO:0000256" key="4">
    <source>
        <dbReference type="ARBA" id="ARBA00023163"/>
    </source>
</evidence>
<dbReference type="RefSeq" id="WP_087003968.1">
    <property type="nucleotide sequence ID" value="NZ_FWFF01000001.1"/>
</dbReference>
<proteinExistence type="inferred from homology"/>
<name>A0A1X6WYK2_9MICO</name>
<dbReference type="AlphaFoldDB" id="A0A1X6WYK2"/>
<accession>A0A1X6WYK2</accession>
<dbReference type="InterPro" id="IPR036390">
    <property type="entry name" value="WH_DNA-bd_sf"/>
</dbReference>
<keyword evidence="3" id="KW-0238">DNA-binding</keyword>
<dbReference type="GO" id="GO:0003677">
    <property type="term" value="F:DNA binding"/>
    <property type="evidence" value="ECO:0007669"/>
    <property type="project" value="UniProtKB-KW"/>
</dbReference>
<dbReference type="PANTHER" id="PTHR30346:SF0">
    <property type="entry name" value="HCA OPERON TRANSCRIPTIONAL ACTIVATOR HCAR"/>
    <property type="match status" value="1"/>
</dbReference>
<protein>
    <submittedName>
        <fullName evidence="6">Transcriptional regulator, LysR family</fullName>
    </submittedName>
</protein>
<dbReference type="PANTHER" id="PTHR30346">
    <property type="entry name" value="TRANSCRIPTIONAL DUAL REGULATOR HCAR-RELATED"/>
    <property type="match status" value="1"/>
</dbReference>
<keyword evidence="2" id="KW-0805">Transcription regulation</keyword>
<dbReference type="Gene3D" id="3.40.190.10">
    <property type="entry name" value="Periplasmic binding protein-like II"/>
    <property type="match status" value="2"/>
</dbReference>
<dbReference type="SUPFAM" id="SSF46785">
    <property type="entry name" value="Winged helix' DNA-binding domain"/>
    <property type="match status" value="1"/>
</dbReference>
<dbReference type="InterPro" id="IPR000847">
    <property type="entry name" value="LysR_HTH_N"/>
</dbReference>
<dbReference type="Pfam" id="PF00126">
    <property type="entry name" value="HTH_1"/>
    <property type="match status" value="1"/>
</dbReference>